<keyword evidence="3" id="KW-1185">Reference proteome</keyword>
<keyword evidence="1" id="KW-0472">Membrane</keyword>
<comment type="caution">
    <text evidence="2">The sequence shown here is derived from an EMBL/GenBank/DDBJ whole genome shotgun (WGS) entry which is preliminary data.</text>
</comment>
<protein>
    <submittedName>
        <fullName evidence="2">Uncharacterized protein</fullName>
    </submittedName>
</protein>
<evidence type="ECO:0000313" key="3">
    <source>
        <dbReference type="Proteomes" id="UP001500967"/>
    </source>
</evidence>
<keyword evidence="1" id="KW-0812">Transmembrane</keyword>
<name>A0ABN0U6P2_9ACTN</name>
<dbReference type="EMBL" id="BAAAGX010000010">
    <property type="protein sequence ID" value="GAA0240562.1"/>
    <property type="molecule type" value="Genomic_DNA"/>
</dbReference>
<evidence type="ECO:0000256" key="1">
    <source>
        <dbReference type="SAM" id="Phobius"/>
    </source>
</evidence>
<organism evidence="2 3">
    <name type="scientific">Cryptosporangium japonicum</name>
    <dbReference type="NCBI Taxonomy" id="80872"/>
    <lineage>
        <taxon>Bacteria</taxon>
        <taxon>Bacillati</taxon>
        <taxon>Actinomycetota</taxon>
        <taxon>Actinomycetes</taxon>
        <taxon>Cryptosporangiales</taxon>
        <taxon>Cryptosporangiaceae</taxon>
        <taxon>Cryptosporangium</taxon>
    </lineage>
</organism>
<proteinExistence type="predicted"/>
<keyword evidence="1" id="KW-1133">Transmembrane helix</keyword>
<reference evidence="2 3" key="1">
    <citation type="journal article" date="2019" name="Int. J. Syst. Evol. Microbiol.">
        <title>The Global Catalogue of Microorganisms (GCM) 10K type strain sequencing project: providing services to taxonomists for standard genome sequencing and annotation.</title>
        <authorList>
            <consortium name="The Broad Institute Genomics Platform"/>
            <consortium name="The Broad Institute Genome Sequencing Center for Infectious Disease"/>
            <person name="Wu L."/>
            <person name="Ma J."/>
        </authorList>
    </citation>
    <scope>NUCLEOTIDE SEQUENCE [LARGE SCALE GENOMIC DNA]</scope>
    <source>
        <strain evidence="2 3">JCM 10425</strain>
    </source>
</reference>
<feature type="transmembrane region" description="Helical" evidence="1">
    <location>
        <begin position="29"/>
        <end position="47"/>
    </location>
</feature>
<gene>
    <name evidence="2" type="ORF">GCM10009539_27330</name>
</gene>
<dbReference type="Proteomes" id="UP001500967">
    <property type="component" value="Unassembled WGS sequence"/>
</dbReference>
<evidence type="ECO:0000313" key="2">
    <source>
        <dbReference type="EMBL" id="GAA0240562.1"/>
    </source>
</evidence>
<accession>A0ABN0U6P2</accession>
<sequence length="54" mass="5641">MRALLIALGVVAVVLIVLGLVIKAVKWLLIIGAIALVVAIVTGVVEARRGVRKL</sequence>
<dbReference type="RefSeq" id="WP_344649164.1">
    <property type="nucleotide sequence ID" value="NZ_BAAAGX010000010.1"/>
</dbReference>